<evidence type="ECO:0000313" key="1">
    <source>
        <dbReference type="EMBL" id="GJM64736.1"/>
    </source>
</evidence>
<accession>A0AAN5APX0</accession>
<dbReference type="EMBL" id="BQKE01000006">
    <property type="protein sequence ID" value="GJM64736.1"/>
    <property type="molecule type" value="Genomic_DNA"/>
</dbReference>
<evidence type="ECO:0000313" key="2">
    <source>
        <dbReference type="Proteomes" id="UP001310022"/>
    </source>
</evidence>
<proteinExistence type="predicted"/>
<comment type="caution">
    <text evidence="1">The sequence shown here is derived from an EMBL/GenBank/DDBJ whole genome shotgun (WGS) entry which is preliminary data.</text>
</comment>
<organism evidence="1 2">
    <name type="scientific">Persicobacter diffluens</name>
    <dbReference type="NCBI Taxonomy" id="981"/>
    <lineage>
        <taxon>Bacteria</taxon>
        <taxon>Pseudomonadati</taxon>
        <taxon>Bacteroidota</taxon>
        <taxon>Cytophagia</taxon>
        <taxon>Cytophagales</taxon>
        <taxon>Persicobacteraceae</taxon>
        <taxon>Persicobacter</taxon>
    </lineage>
</organism>
<name>A0AAN5APX0_9BACT</name>
<sequence length="31" mass="3700">MGFSVKFLTFIPLPFLILNKGTFELRWFIHS</sequence>
<protein>
    <submittedName>
        <fullName evidence="1">Uncharacterized protein</fullName>
    </submittedName>
</protein>
<dbReference type="AlphaFoldDB" id="A0AAN5APX0"/>
<gene>
    <name evidence="1" type="ORF">PEDI_52880</name>
</gene>
<dbReference type="Proteomes" id="UP001310022">
    <property type="component" value="Unassembled WGS sequence"/>
</dbReference>
<keyword evidence="2" id="KW-1185">Reference proteome</keyword>
<reference evidence="1 2" key="1">
    <citation type="submission" date="2021-12" db="EMBL/GenBank/DDBJ databases">
        <title>Genome sequencing of bacteria with rrn-lacking chromosome and rrn-plasmid.</title>
        <authorList>
            <person name="Anda M."/>
            <person name="Iwasaki W."/>
        </authorList>
    </citation>
    <scope>NUCLEOTIDE SEQUENCE [LARGE SCALE GENOMIC DNA]</scope>
    <source>
        <strain evidence="1 2">NBRC 15940</strain>
    </source>
</reference>